<evidence type="ECO:0000313" key="2">
    <source>
        <dbReference type="Proteomes" id="UP001146793"/>
    </source>
</evidence>
<name>A0AAV7ZT05_9EUKA</name>
<sequence length="94" mass="10496">MRVLRRGFRDEETHLMQGAVDHRPQTPSGGFVPLTTVNNLTLIPLCKYRIGRADIEESNGGVAMNARPPQASYPSGNFSDTSNFIAFPEYLKDR</sequence>
<comment type="caution">
    <text evidence="1">The sequence shown here is derived from an EMBL/GenBank/DDBJ whole genome shotgun (WGS) entry which is preliminary data.</text>
</comment>
<evidence type="ECO:0000313" key="1">
    <source>
        <dbReference type="EMBL" id="KAJ3443095.1"/>
    </source>
</evidence>
<protein>
    <submittedName>
        <fullName evidence="1">Senescence-associated protein</fullName>
    </submittedName>
</protein>
<dbReference type="Proteomes" id="UP001146793">
    <property type="component" value="Unassembled WGS sequence"/>
</dbReference>
<organism evidence="1 2">
    <name type="scientific">Anaeramoeba flamelloides</name>
    <dbReference type="NCBI Taxonomy" id="1746091"/>
    <lineage>
        <taxon>Eukaryota</taxon>
        <taxon>Metamonada</taxon>
        <taxon>Anaeramoebidae</taxon>
        <taxon>Anaeramoeba</taxon>
    </lineage>
</organism>
<gene>
    <name evidence="1" type="ORF">M0812_08926</name>
</gene>
<accession>A0AAV7ZT05</accession>
<proteinExistence type="predicted"/>
<reference evidence="1" key="1">
    <citation type="submission" date="2022-08" db="EMBL/GenBank/DDBJ databases">
        <title>Novel sulphate-reducing endosymbionts in the free-living metamonad Anaeramoeba.</title>
        <authorList>
            <person name="Jerlstrom-Hultqvist J."/>
            <person name="Cepicka I."/>
            <person name="Gallot-Lavallee L."/>
            <person name="Salas-Leiva D."/>
            <person name="Curtis B.A."/>
            <person name="Zahonova K."/>
            <person name="Pipaliya S."/>
            <person name="Dacks J."/>
            <person name="Roger A.J."/>
        </authorList>
    </citation>
    <scope>NUCLEOTIDE SEQUENCE</scope>
    <source>
        <strain evidence="1">Busselton2</strain>
    </source>
</reference>
<dbReference type="EMBL" id="JANTQA010000023">
    <property type="protein sequence ID" value="KAJ3443095.1"/>
    <property type="molecule type" value="Genomic_DNA"/>
</dbReference>
<dbReference type="AlphaFoldDB" id="A0AAV7ZT05"/>